<sequence length="146" mass="16861">MEGAWIADYGRDWLRDADGASTRMISDVELDHHELIWVDRKMFWQIAGSVAILHGTAGGAFILSYFTHAYSLGCRSGGYLTYVTLATAIFAAKMILWWVRATFWQVLGCIPEWMKHLPFEDRISRPSERTGRILDVYDKHQWLHIV</sequence>
<feature type="transmembrane region" description="Helical" evidence="1">
    <location>
        <begin position="79"/>
        <end position="99"/>
    </location>
</feature>
<keyword evidence="1" id="KW-0812">Transmembrane</keyword>
<evidence type="ECO:0000256" key="1">
    <source>
        <dbReference type="SAM" id="Phobius"/>
    </source>
</evidence>
<name>A0ABR4BAS7_9LECA</name>
<keyword evidence="1" id="KW-0472">Membrane</keyword>
<feature type="transmembrane region" description="Helical" evidence="1">
    <location>
        <begin position="42"/>
        <end position="67"/>
    </location>
</feature>
<proteinExistence type="predicted"/>
<dbReference type="EMBL" id="JBHFEH010000013">
    <property type="protein sequence ID" value="KAL2054959.1"/>
    <property type="molecule type" value="Genomic_DNA"/>
</dbReference>
<gene>
    <name evidence="2" type="ORF">ABVK25_004781</name>
</gene>
<accession>A0ABR4BAS7</accession>
<keyword evidence="3" id="KW-1185">Reference proteome</keyword>
<reference evidence="2 3" key="1">
    <citation type="submission" date="2024-09" db="EMBL/GenBank/DDBJ databases">
        <title>Rethinking Asexuality: The Enigmatic Case of Functional Sexual Genes in Lepraria (Stereocaulaceae).</title>
        <authorList>
            <person name="Doellman M."/>
            <person name="Sun Y."/>
            <person name="Barcenas-Pena A."/>
            <person name="Lumbsch H.T."/>
            <person name="Grewe F."/>
        </authorList>
    </citation>
    <scope>NUCLEOTIDE SEQUENCE [LARGE SCALE GENOMIC DNA]</scope>
    <source>
        <strain evidence="2 3">Grewe 0041</strain>
    </source>
</reference>
<keyword evidence="1" id="KW-1133">Transmembrane helix</keyword>
<evidence type="ECO:0000313" key="2">
    <source>
        <dbReference type="EMBL" id="KAL2054959.1"/>
    </source>
</evidence>
<organism evidence="2 3">
    <name type="scientific">Lepraria finkii</name>
    <dbReference type="NCBI Taxonomy" id="1340010"/>
    <lineage>
        <taxon>Eukaryota</taxon>
        <taxon>Fungi</taxon>
        <taxon>Dikarya</taxon>
        <taxon>Ascomycota</taxon>
        <taxon>Pezizomycotina</taxon>
        <taxon>Lecanoromycetes</taxon>
        <taxon>OSLEUM clade</taxon>
        <taxon>Lecanoromycetidae</taxon>
        <taxon>Lecanorales</taxon>
        <taxon>Lecanorineae</taxon>
        <taxon>Stereocaulaceae</taxon>
        <taxon>Lepraria</taxon>
    </lineage>
</organism>
<evidence type="ECO:0000313" key="3">
    <source>
        <dbReference type="Proteomes" id="UP001590951"/>
    </source>
</evidence>
<dbReference type="Proteomes" id="UP001590951">
    <property type="component" value="Unassembled WGS sequence"/>
</dbReference>
<comment type="caution">
    <text evidence="2">The sequence shown here is derived from an EMBL/GenBank/DDBJ whole genome shotgun (WGS) entry which is preliminary data.</text>
</comment>
<protein>
    <submittedName>
        <fullName evidence="2">Uncharacterized protein</fullName>
    </submittedName>
</protein>